<dbReference type="InterPro" id="IPR006342">
    <property type="entry name" value="FkbM_mtfrase"/>
</dbReference>
<protein>
    <recommendedName>
        <fullName evidence="1">Methyltransferase FkbM domain-containing protein</fullName>
    </recommendedName>
</protein>
<dbReference type="KEGG" id="lgi:LOTGIDRAFT_164302"/>
<dbReference type="HOGENOM" id="CLU_950892_0_0_1"/>
<evidence type="ECO:0000259" key="1">
    <source>
        <dbReference type="Pfam" id="PF05050"/>
    </source>
</evidence>
<keyword evidence="3" id="KW-1185">Reference proteome</keyword>
<dbReference type="Gene3D" id="3.40.50.150">
    <property type="entry name" value="Vaccinia Virus protein VP39"/>
    <property type="match status" value="1"/>
</dbReference>
<organism evidence="2 3">
    <name type="scientific">Lottia gigantea</name>
    <name type="common">Giant owl limpet</name>
    <dbReference type="NCBI Taxonomy" id="225164"/>
    <lineage>
        <taxon>Eukaryota</taxon>
        <taxon>Metazoa</taxon>
        <taxon>Spiralia</taxon>
        <taxon>Lophotrochozoa</taxon>
        <taxon>Mollusca</taxon>
        <taxon>Gastropoda</taxon>
        <taxon>Patellogastropoda</taxon>
        <taxon>Lottioidea</taxon>
        <taxon>Lottiidae</taxon>
        <taxon>Lottia</taxon>
    </lineage>
</organism>
<reference evidence="2 3" key="1">
    <citation type="journal article" date="2013" name="Nature">
        <title>Insights into bilaterian evolution from three spiralian genomes.</title>
        <authorList>
            <person name="Simakov O."/>
            <person name="Marletaz F."/>
            <person name="Cho S.J."/>
            <person name="Edsinger-Gonzales E."/>
            <person name="Havlak P."/>
            <person name="Hellsten U."/>
            <person name="Kuo D.H."/>
            <person name="Larsson T."/>
            <person name="Lv J."/>
            <person name="Arendt D."/>
            <person name="Savage R."/>
            <person name="Osoegawa K."/>
            <person name="de Jong P."/>
            <person name="Grimwood J."/>
            <person name="Chapman J.A."/>
            <person name="Shapiro H."/>
            <person name="Aerts A."/>
            <person name="Otillar R.P."/>
            <person name="Terry A.Y."/>
            <person name="Boore J.L."/>
            <person name="Grigoriev I.V."/>
            <person name="Lindberg D.R."/>
            <person name="Seaver E.C."/>
            <person name="Weisblat D.A."/>
            <person name="Putnam N.H."/>
            <person name="Rokhsar D.S."/>
        </authorList>
    </citation>
    <scope>NUCLEOTIDE SEQUENCE [LARGE SCALE GENOMIC DNA]</scope>
</reference>
<dbReference type="AlphaFoldDB" id="V4A5X4"/>
<dbReference type="RefSeq" id="XP_009059046.1">
    <property type="nucleotide sequence ID" value="XM_009060798.1"/>
</dbReference>
<dbReference type="EMBL" id="KB202444">
    <property type="protein sequence ID" value="ESO90375.1"/>
    <property type="molecule type" value="Genomic_DNA"/>
</dbReference>
<name>V4A5X4_LOTGI</name>
<dbReference type="InterPro" id="IPR029063">
    <property type="entry name" value="SAM-dependent_MTases_sf"/>
</dbReference>
<dbReference type="GeneID" id="20239704"/>
<dbReference type="Proteomes" id="UP000030746">
    <property type="component" value="Unassembled WGS sequence"/>
</dbReference>
<proteinExistence type="predicted"/>
<evidence type="ECO:0000313" key="3">
    <source>
        <dbReference type="Proteomes" id="UP000030746"/>
    </source>
</evidence>
<gene>
    <name evidence="2" type="ORF">LOTGIDRAFT_164302</name>
</gene>
<dbReference type="CTD" id="20239704"/>
<feature type="domain" description="Methyltransferase FkbM" evidence="1">
    <location>
        <begin position="31"/>
        <end position="124"/>
    </location>
</feature>
<dbReference type="SUPFAM" id="SSF53335">
    <property type="entry name" value="S-adenosyl-L-methionine-dependent methyltransferases"/>
    <property type="match status" value="1"/>
</dbReference>
<dbReference type="Pfam" id="PF05050">
    <property type="entry name" value="Methyltransf_21"/>
    <property type="match status" value="1"/>
</dbReference>
<evidence type="ECO:0000313" key="2">
    <source>
        <dbReference type="EMBL" id="ESO90375.1"/>
    </source>
</evidence>
<accession>V4A5X4</accession>
<sequence length="293" mass="33944">MECGTSIVRKELNDLKAVLNQNVKSSTTRTDKNRGGKSHFSLVQTPSEFDKNMIQTVLLDDLLPFVTFKKAFMKIDVEFHENCVLKGGEQFFKSVEIPYVFMEWSLRQPDTGGQILDFMKRHKYTPRQPMFQGDKTRLFNFQSGLFWTHMDLKGQISTIMEKERFLYFGYASNLLKERLLVDKPGAYKKFICVGKLKSLFWKEMSDDSLRSSLMIRNDKSEANSDFVRDENVVAEIGSENKSDATQNCPKHKASKTTNNKIMEKERFLYFGYASCNCCQTTSYVPLMHKLKVI</sequence>
<dbReference type="OrthoDB" id="411251at2759"/>